<proteinExistence type="predicted"/>
<dbReference type="InterPro" id="IPR058594">
    <property type="entry name" value="PB1-like_dom_pln"/>
</dbReference>
<gene>
    <name evidence="3" type="ORF">Ahy_B07g087262</name>
</gene>
<feature type="compositionally biased region" description="Pro residues" evidence="1">
    <location>
        <begin position="164"/>
        <end position="193"/>
    </location>
</feature>
<accession>A0A444YBM0</accession>
<dbReference type="AlphaFoldDB" id="A0A444YBM0"/>
<name>A0A444YBM0_ARAHY</name>
<dbReference type="EMBL" id="SDMP01000017">
    <property type="protein sequence ID" value="RYQ99332.1"/>
    <property type="molecule type" value="Genomic_DNA"/>
</dbReference>
<sequence length="241" mass="26759">MYVLLDIMFHHGGNFEKDDEGKLRYTSDNLTCLGDLDEDTLEVFFIRNYYKELGYDKILYYYLQDQGEKAGMNNTGVDVAEEEGATVTPNDKTRNPSNQSPQNKPTPIKTIDIPNPPINPIPPTNPTPPTKPESLTNPKPPIQEKPLANPNDQSQAKPPKNQKPKPPTNPKPKPPTNQKPKPPTNSKPKPPTKPILSKSVSTATPNSTPKSTLKKKTPTTTHNFRPYTRSVAKGKAVMQAQ</sequence>
<feature type="compositionally biased region" description="Pro residues" evidence="1">
    <location>
        <begin position="114"/>
        <end position="131"/>
    </location>
</feature>
<evidence type="ECO:0000313" key="4">
    <source>
        <dbReference type="Proteomes" id="UP000289738"/>
    </source>
</evidence>
<dbReference type="PRINTS" id="PR01217">
    <property type="entry name" value="PRICHEXTENSN"/>
</dbReference>
<feature type="domain" description="PB1-like" evidence="2">
    <location>
        <begin position="4"/>
        <end position="67"/>
    </location>
</feature>
<evidence type="ECO:0000313" key="3">
    <source>
        <dbReference type="EMBL" id="RYQ99332.1"/>
    </source>
</evidence>
<dbReference type="Pfam" id="PF26130">
    <property type="entry name" value="PB1-like"/>
    <property type="match status" value="1"/>
</dbReference>
<reference evidence="3 4" key="1">
    <citation type="submission" date="2019-01" db="EMBL/GenBank/DDBJ databases">
        <title>Sequencing of cultivated peanut Arachis hypogaea provides insights into genome evolution and oil improvement.</title>
        <authorList>
            <person name="Chen X."/>
        </authorList>
    </citation>
    <scope>NUCLEOTIDE SEQUENCE [LARGE SCALE GENOMIC DNA]</scope>
    <source>
        <strain evidence="4">cv. Fuhuasheng</strain>
        <tissue evidence="3">Leaves</tissue>
    </source>
</reference>
<feature type="region of interest" description="Disordered" evidence="1">
    <location>
        <begin position="84"/>
        <end position="227"/>
    </location>
</feature>
<dbReference type="Proteomes" id="UP000289738">
    <property type="component" value="Chromosome B07"/>
</dbReference>
<organism evidence="3 4">
    <name type="scientific">Arachis hypogaea</name>
    <name type="common">Peanut</name>
    <dbReference type="NCBI Taxonomy" id="3818"/>
    <lineage>
        <taxon>Eukaryota</taxon>
        <taxon>Viridiplantae</taxon>
        <taxon>Streptophyta</taxon>
        <taxon>Embryophyta</taxon>
        <taxon>Tracheophyta</taxon>
        <taxon>Spermatophyta</taxon>
        <taxon>Magnoliopsida</taxon>
        <taxon>eudicotyledons</taxon>
        <taxon>Gunneridae</taxon>
        <taxon>Pentapetalae</taxon>
        <taxon>rosids</taxon>
        <taxon>fabids</taxon>
        <taxon>Fabales</taxon>
        <taxon>Fabaceae</taxon>
        <taxon>Papilionoideae</taxon>
        <taxon>50 kb inversion clade</taxon>
        <taxon>dalbergioids sensu lato</taxon>
        <taxon>Dalbergieae</taxon>
        <taxon>Pterocarpus clade</taxon>
        <taxon>Arachis</taxon>
    </lineage>
</organism>
<evidence type="ECO:0000259" key="2">
    <source>
        <dbReference type="Pfam" id="PF26130"/>
    </source>
</evidence>
<comment type="caution">
    <text evidence="3">The sequence shown here is derived from an EMBL/GenBank/DDBJ whole genome shotgun (WGS) entry which is preliminary data.</text>
</comment>
<feature type="compositionally biased region" description="Low complexity" evidence="1">
    <location>
        <begin position="103"/>
        <end position="113"/>
    </location>
</feature>
<protein>
    <recommendedName>
        <fullName evidence="2">PB1-like domain-containing protein</fullName>
    </recommendedName>
</protein>
<keyword evidence="4" id="KW-1185">Reference proteome</keyword>
<feature type="compositionally biased region" description="Polar residues" evidence="1">
    <location>
        <begin position="87"/>
        <end position="102"/>
    </location>
</feature>
<evidence type="ECO:0000256" key="1">
    <source>
        <dbReference type="SAM" id="MobiDB-lite"/>
    </source>
</evidence>